<evidence type="ECO:0000259" key="1">
    <source>
        <dbReference type="Pfam" id="PF25942"/>
    </source>
</evidence>
<keyword evidence="3" id="KW-1185">Reference proteome</keyword>
<reference evidence="2" key="1">
    <citation type="submission" date="2022-04" db="EMBL/GenBank/DDBJ databases">
        <title>Diverse halophilic archaea isolated from saline environments.</title>
        <authorList>
            <person name="Cui H.-L."/>
        </authorList>
    </citation>
    <scope>NUCLEOTIDE SEQUENCE</scope>
    <source>
        <strain evidence="2">XZYJT40</strain>
    </source>
</reference>
<accession>A0A8U0IFF4</accession>
<dbReference type="InterPro" id="IPR058929">
    <property type="entry name" value="Ig_halo"/>
</dbReference>
<dbReference type="Pfam" id="PF25942">
    <property type="entry name" value="Ig_halo"/>
    <property type="match status" value="1"/>
</dbReference>
<sequence>MLKTAAGMSGFALTSQTSLAGKGEPNRLLPDIKVRNTTEEAHTFQIKAQLTDGVPQTVFSETVELDPGKTKTSPRVFSTPATSEVSVTLDGEETVTRDASAVTALPRIYGLDAAVKPELFAVYKRHVDVPEVTA</sequence>
<dbReference type="GeneID" id="72191181"/>
<name>A0A8U0IFF4_9EURY</name>
<dbReference type="RefSeq" id="WP_248654297.1">
    <property type="nucleotide sequence ID" value="NZ_CP096658.1"/>
</dbReference>
<dbReference type="AlphaFoldDB" id="A0A8U0IFF4"/>
<evidence type="ECO:0000313" key="2">
    <source>
        <dbReference type="EMBL" id="UPV99806.1"/>
    </source>
</evidence>
<dbReference type="EMBL" id="CP096658">
    <property type="protein sequence ID" value="UPV99806.1"/>
    <property type="molecule type" value="Genomic_DNA"/>
</dbReference>
<evidence type="ECO:0000313" key="3">
    <source>
        <dbReference type="Proteomes" id="UP000830434"/>
    </source>
</evidence>
<proteinExistence type="predicted"/>
<feature type="domain" description="Ig-like" evidence="1">
    <location>
        <begin position="56"/>
        <end position="100"/>
    </location>
</feature>
<gene>
    <name evidence="2" type="ORF">M0R88_14960</name>
</gene>
<dbReference type="KEGG" id="haxz:M0R88_14960"/>
<dbReference type="Proteomes" id="UP000830434">
    <property type="component" value="Chromosome"/>
</dbReference>
<protein>
    <recommendedName>
        <fullName evidence="1">Ig-like domain-containing protein</fullName>
    </recommendedName>
</protein>
<organism evidence="2 3">
    <name type="scientific">Halorussus gelatinilyticus</name>
    <dbReference type="NCBI Taxonomy" id="2937524"/>
    <lineage>
        <taxon>Archaea</taxon>
        <taxon>Methanobacteriati</taxon>
        <taxon>Methanobacteriota</taxon>
        <taxon>Stenosarchaea group</taxon>
        <taxon>Halobacteria</taxon>
        <taxon>Halobacteriales</taxon>
        <taxon>Haladaptataceae</taxon>
        <taxon>Halorussus</taxon>
    </lineage>
</organism>